<proteinExistence type="predicted"/>
<dbReference type="EMBL" id="CP108264">
    <property type="protein sequence ID" value="WTU75170.1"/>
    <property type="molecule type" value="Genomic_DNA"/>
</dbReference>
<accession>A0AAU2JT87</accession>
<feature type="transmembrane region" description="Helical" evidence="2">
    <location>
        <begin position="12"/>
        <end position="32"/>
    </location>
</feature>
<keyword evidence="2" id="KW-1133">Transmembrane helix</keyword>
<gene>
    <name evidence="3" type="ORF">OG327_18635</name>
</gene>
<keyword evidence="2" id="KW-0472">Membrane</keyword>
<reference evidence="3" key="1">
    <citation type="submission" date="2022-10" db="EMBL/GenBank/DDBJ databases">
        <title>The complete genomes of actinobacterial strains from the NBC collection.</title>
        <authorList>
            <person name="Joergensen T.S."/>
            <person name="Alvarez Arevalo M."/>
            <person name="Sterndorff E.B."/>
            <person name="Faurdal D."/>
            <person name="Vuksanovic O."/>
            <person name="Mourched A.-S."/>
            <person name="Charusanti P."/>
            <person name="Shaw S."/>
            <person name="Blin K."/>
            <person name="Weber T."/>
        </authorList>
    </citation>
    <scope>NUCLEOTIDE SEQUENCE</scope>
    <source>
        <strain evidence="3">NBC_00049</strain>
    </source>
</reference>
<evidence type="ECO:0000256" key="2">
    <source>
        <dbReference type="SAM" id="Phobius"/>
    </source>
</evidence>
<protein>
    <recommendedName>
        <fullName evidence="4">Secreted protein</fullName>
    </recommendedName>
</protein>
<keyword evidence="2" id="KW-0812">Transmembrane</keyword>
<sequence length="231" mass="23513">MESPAENKRSAALALVVLGVLLIASLVMFTVFDGEDDTKDPSDGKAPTKSAQDKGAGTNGGGAATGGTGQKNGASGADGVPPIVTPEELGEAHRAMAAYMAGLSTYKYTDQTAAWAKPLLELTVGGEQMKSLTALPAGKDWGTCQAARCTSEGKATVVRDGMIAQDLVNGGGSLVSSVVSVTSTRSENGKQTRTDTNTWLVSSRKDAGSWKVSAFNLQGLGNVGASDKAGE</sequence>
<name>A0AAU2JT87_9ACTN</name>
<organism evidence="3">
    <name type="scientific">Streptomyces sp. NBC_00049</name>
    <dbReference type="NCBI Taxonomy" id="2903617"/>
    <lineage>
        <taxon>Bacteria</taxon>
        <taxon>Bacillati</taxon>
        <taxon>Actinomycetota</taxon>
        <taxon>Actinomycetes</taxon>
        <taxon>Kitasatosporales</taxon>
        <taxon>Streptomycetaceae</taxon>
        <taxon>Streptomyces</taxon>
    </lineage>
</organism>
<evidence type="ECO:0000313" key="3">
    <source>
        <dbReference type="EMBL" id="WTU75170.1"/>
    </source>
</evidence>
<evidence type="ECO:0000256" key="1">
    <source>
        <dbReference type="SAM" id="MobiDB-lite"/>
    </source>
</evidence>
<dbReference type="AlphaFoldDB" id="A0AAU2JT87"/>
<evidence type="ECO:0008006" key="4">
    <source>
        <dbReference type="Google" id="ProtNLM"/>
    </source>
</evidence>
<feature type="region of interest" description="Disordered" evidence="1">
    <location>
        <begin position="36"/>
        <end position="85"/>
    </location>
</feature>
<feature type="compositionally biased region" description="Gly residues" evidence="1">
    <location>
        <begin position="57"/>
        <end position="70"/>
    </location>
</feature>